<evidence type="ECO:0000313" key="3">
    <source>
        <dbReference type="Proteomes" id="UP000184480"/>
    </source>
</evidence>
<organism evidence="2 3">
    <name type="scientific">Dysgonomonas macrotermitis</name>
    <dbReference type="NCBI Taxonomy" id="1346286"/>
    <lineage>
        <taxon>Bacteria</taxon>
        <taxon>Pseudomonadati</taxon>
        <taxon>Bacteroidota</taxon>
        <taxon>Bacteroidia</taxon>
        <taxon>Bacteroidales</taxon>
        <taxon>Dysgonomonadaceae</taxon>
        <taxon>Dysgonomonas</taxon>
    </lineage>
</organism>
<dbReference type="InterPro" id="IPR042278">
    <property type="entry name" value="Mfa-like_1_N"/>
</dbReference>
<gene>
    <name evidence="2" type="ORF">SAMN05444362_102168</name>
</gene>
<dbReference type="AlphaFoldDB" id="A0A1M4W9J8"/>
<sequence>MKFRNLLSITCIAMLGLSACNNDDEPNFGGLNQNYATFDGAIESMGALKTRASGTTWDSGDAIGVYMKATGADISTSSAINIKYTTPGDGAFTAASTGIELPSDGSNVDFVAYYPYQTTITGQTYPINVSNQSDLTKIDLLYSNNATNTNKTNSAIALNFKHKLSQLILNITAGGGVSSLSGLSLSVSGLTTDGNFSLADATTTLGTTKAVLTPVVSVATAATVNAILIPGDNLNNGKLTFSLNGKVYEWTPDAQVLESGKKYTYSVQLTTTGIVVANPSGTIEDWTEGNTGGSTVILTPNEGDVFTSSKATVSLAATASSDVIQLTTQSTENWTATSSQTWLTISPTNGTGNATITLTAEANTGAARTATITLTPATTSLSPVTISVEQAAASTGADIAFPGSNFEDWSAFLSNLNSYGLLPFGSQSATGGRNGSSALHIAGSTTANEYMFTAVASTSTPVSASKIVLYLKGTATGKSLSFNVYSPDATGGYYKFNLGICNGDANLSSSGANAYTGSIDTGGQWVKVILDITGYNLSTTGNFFALKTGSSATYDLYVDDITFE</sequence>
<dbReference type="Pfam" id="PF13149">
    <property type="entry name" value="Mfa_like_1"/>
    <property type="match status" value="1"/>
</dbReference>
<dbReference type="InterPro" id="IPR025049">
    <property type="entry name" value="Mfa-like_1"/>
</dbReference>
<dbReference type="EMBL" id="FQUC01000002">
    <property type="protein sequence ID" value="SHE77906.1"/>
    <property type="molecule type" value="Genomic_DNA"/>
</dbReference>
<evidence type="ECO:0000259" key="1">
    <source>
        <dbReference type="Pfam" id="PF13004"/>
    </source>
</evidence>
<dbReference type="OrthoDB" id="997997at2"/>
<dbReference type="CDD" id="cd14948">
    <property type="entry name" value="BACON"/>
    <property type="match status" value="1"/>
</dbReference>
<dbReference type="PROSITE" id="PS51257">
    <property type="entry name" value="PROKAR_LIPOPROTEIN"/>
    <property type="match status" value="1"/>
</dbReference>
<evidence type="ECO:0000313" key="2">
    <source>
        <dbReference type="EMBL" id="SHE77906.1"/>
    </source>
</evidence>
<dbReference type="Gene3D" id="2.60.40.10">
    <property type="entry name" value="Immunoglobulins"/>
    <property type="match status" value="1"/>
</dbReference>
<dbReference type="Gene3D" id="2.60.40.2630">
    <property type="match status" value="1"/>
</dbReference>
<dbReference type="InterPro" id="IPR013783">
    <property type="entry name" value="Ig-like_fold"/>
</dbReference>
<reference evidence="3" key="1">
    <citation type="submission" date="2016-11" db="EMBL/GenBank/DDBJ databases">
        <authorList>
            <person name="Varghese N."/>
            <person name="Submissions S."/>
        </authorList>
    </citation>
    <scope>NUCLEOTIDE SEQUENCE [LARGE SCALE GENOMIC DNA]</scope>
    <source>
        <strain evidence="3">DSM 27370</strain>
    </source>
</reference>
<dbReference type="Pfam" id="PF13004">
    <property type="entry name" value="BACON"/>
    <property type="match status" value="1"/>
</dbReference>
<dbReference type="RefSeq" id="WP_062176567.1">
    <property type="nucleotide sequence ID" value="NZ_BBXL01000002.1"/>
</dbReference>
<dbReference type="STRING" id="1346286.SAMN05444362_102168"/>
<dbReference type="Gene3D" id="2.60.40.2620">
    <property type="entry name" value="Fimbrillin-like"/>
    <property type="match status" value="1"/>
</dbReference>
<dbReference type="CDD" id="cd13121">
    <property type="entry name" value="BF2867_like_C"/>
    <property type="match status" value="1"/>
</dbReference>
<dbReference type="InterPro" id="IPR024361">
    <property type="entry name" value="BACON"/>
</dbReference>
<dbReference type="Proteomes" id="UP000184480">
    <property type="component" value="Unassembled WGS sequence"/>
</dbReference>
<keyword evidence="3" id="KW-1185">Reference proteome</keyword>
<proteinExistence type="predicted"/>
<protein>
    <submittedName>
        <fullName evidence="2">Putative binding domain-containing protein, N-terminal</fullName>
    </submittedName>
</protein>
<name>A0A1M4W9J8_9BACT</name>
<dbReference type="CDD" id="cd13120">
    <property type="entry name" value="BF2867_like_N"/>
    <property type="match status" value="1"/>
</dbReference>
<feature type="domain" description="BACON" evidence="1">
    <location>
        <begin position="333"/>
        <end position="391"/>
    </location>
</feature>
<accession>A0A1M4W9J8</accession>